<feature type="transmembrane region" description="Helical" evidence="2">
    <location>
        <begin position="778"/>
        <end position="795"/>
    </location>
</feature>
<dbReference type="RefSeq" id="WP_123897201.1">
    <property type="nucleotide sequence ID" value="NZ_RPFJ01000007.1"/>
</dbReference>
<feature type="transmembrane region" description="Helical" evidence="2">
    <location>
        <begin position="648"/>
        <end position="668"/>
    </location>
</feature>
<dbReference type="Pfam" id="PF10101">
    <property type="entry name" value="DUF2339"/>
    <property type="match status" value="1"/>
</dbReference>
<accession>A0A3N4P308</accession>
<protein>
    <submittedName>
        <fullName evidence="3">DUF2339 domain-containing protein</fullName>
    </submittedName>
</protein>
<dbReference type="AlphaFoldDB" id="A0A3N4P308"/>
<feature type="transmembrane region" description="Helical" evidence="2">
    <location>
        <begin position="154"/>
        <end position="171"/>
    </location>
</feature>
<feature type="region of interest" description="Disordered" evidence="1">
    <location>
        <begin position="107"/>
        <end position="132"/>
    </location>
</feature>
<feature type="transmembrane region" description="Helical" evidence="2">
    <location>
        <begin position="311"/>
        <end position="329"/>
    </location>
</feature>
<dbReference type="InterPro" id="IPR014600">
    <property type="entry name" value="UCP035905_mem"/>
</dbReference>
<feature type="transmembrane region" description="Helical" evidence="2">
    <location>
        <begin position="474"/>
        <end position="492"/>
    </location>
</feature>
<feature type="transmembrane region" description="Helical" evidence="2">
    <location>
        <begin position="504"/>
        <end position="529"/>
    </location>
</feature>
<feature type="transmembrane region" description="Helical" evidence="2">
    <location>
        <begin position="427"/>
        <end position="445"/>
    </location>
</feature>
<organism evidence="3 4">
    <name type="scientific">Aureibaculum marinum</name>
    <dbReference type="NCBI Taxonomy" id="2487930"/>
    <lineage>
        <taxon>Bacteria</taxon>
        <taxon>Pseudomonadati</taxon>
        <taxon>Bacteroidota</taxon>
        <taxon>Flavobacteriia</taxon>
        <taxon>Flavobacteriales</taxon>
        <taxon>Flavobacteriaceae</taxon>
        <taxon>Aureibaculum</taxon>
    </lineage>
</organism>
<feature type="transmembrane region" description="Helical" evidence="2">
    <location>
        <begin position="680"/>
        <end position="697"/>
    </location>
</feature>
<feature type="transmembrane region" description="Helical" evidence="2">
    <location>
        <begin position="451"/>
        <end position="467"/>
    </location>
</feature>
<feature type="transmembrane region" description="Helical" evidence="2">
    <location>
        <begin position="207"/>
        <end position="228"/>
    </location>
</feature>
<feature type="transmembrane region" description="Helical" evidence="2">
    <location>
        <begin position="286"/>
        <end position="306"/>
    </location>
</feature>
<sequence length="844" mass="96314">MTAFLLILILVLLIVLSNKTSANYTVLKRSIDELSQKIDNLSKYQFQEKETQKAKFDSPQKTSIIKEEKVEESKKQIETEKVTPPTKKEIEEVTEINLSNANYTSKPITNDSEKVQEPINEPEEIQSPTPTRKSFWQKFKEKNPDLEKFIGENLINKIGILILVLGISYFVKYAIDKNWINEPARVGIGILAGALILVIAHKLRKKYSAFSSVLVAGSIAILYFTIGIAYHEYQLFNQNIAFTLMVIITTFSSIISISYNRIELAILSLIGGFGVPFMISSGTGNYIVLFTYIFILNIGILAIAYYKKWNLVNILAFIFTTLLFGGWFIKEMASDQPQYLGALLFAFAFYLIFIITNIINNISTKGSFSKIQLGILIFNTFIFYSIGMVIFNEYHTELKGLFTVGLGVLNFIYAWLLYKKFKLDKIAVYLLIGLTLTFITLAIPIQFEGNYITLFWAAEAVLLMWLAKKSKIKSYRFASAIVHVLMLVSLAMDWEQKYNSVTTLTIVINPIFATGLFGIASLFLVYYLLKNEHESLHKWKLTFNPNVYRNLIFTAGILLSYFVGLFEVLYQSFYFIDNIASALSIPAIYHLLFTAIVSFISYKKRTLIGNQLVNVIAIFNIIVYLFSISILTYGEHKAYLVSGINIEIAFYLHYLSLALICFFGYLIYITNKLQLTFPVYKKKAFIWIAALVVIYIFSNEVMLHGLKILNSPVTAIEVEASEYYDLYKDNLNYLYDSIATSTINQTKLKIIKTSFPVLWGILAFIFLLIGIKKQIKTLRIIALVLLAITIVKLFLYDITNVSETGKIIAFILLGILILIISFVYQKIKVLIIDDDKLKHENEDN</sequence>
<evidence type="ECO:0000256" key="1">
    <source>
        <dbReference type="SAM" id="MobiDB-lite"/>
    </source>
</evidence>
<proteinExistence type="predicted"/>
<name>A0A3N4P308_9FLAO</name>
<dbReference type="Proteomes" id="UP000270856">
    <property type="component" value="Unassembled WGS sequence"/>
</dbReference>
<feature type="transmembrane region" description="Helical" evidence="2">
    <location>
        <begin position="612"/>
        <end position="633"/>
    </location>
</feature>
<keyword evidence="2" id="KW-0472">Membrane</keyword>
<feature type="transmembrane region" description="Helical" evidence="2">
    <location>
        <begin position="550"/>
        <end position="573"/>
    </location>
</feature>
<evidence type="ECO:0000313" key="4">
    <source>
        <dbReference type="Proteomes" id="UP000270856"/>
    </source>
</evidence>
<dbReference type="PANTHER" id="PTHR38434">
    <property type="entry name" value="BLL2549 PROTEIN"/>
    <property type="match status" value="1"/>
</dbReference>
<feature type="transmembrane region" description="Helical" evidence="2">
    <location>
        <begin position="750"/>
        <end position="771"/>
    </location>
</feature>
<dbReference type="InterPro" id="IPR019286">
    <property type="entry name" value="DUF2339_TM"/>
</dbReference>
<evidence type="ECO:0000313" key="3">
    <source>
        <dbReference type="EMBL" id="RPD98169.1"/>
    </source>
</evidence>
<dbReference type="EMBL" id="RPFJ01000007">
    <property type="protein sequence ID" value="RPD98169.1"/>
    <property type="molecule type" value="Genomic_DNA"/>
</dbReference>
<keyword evidence="4" id="KW-1185">Reference proteome</keyword>
<evidence type="ECO:0000256" key="2">
    <source>
        <dbReference type="SAM" id="Phobius"/>
    </source>
</evidence>
<feature type="transmembrane region" description="Helical" evidence="2">
    <location>
        <begin position="240"/>
        <end position="259"/>
    </location>
</feature>
<dbReference type="PANTHER" id="PTHR38434:SF1">
    <property type="entry name" value="BLL2549 PROTEIN"/>
    <property type="match status" value="1"/>
</dbReference>
<feature type="transmembrane region" description="Helical" evidence="2">
    <location>
        <begin position="341"/>
        <end position="359"/>
    </location>
</feature>
<feature type="transmembrane region" description="Helical" evidence="2">
    <location>
        <begin position="183"/>
        <end position="201"/>
    </location>
</feature>
<keyword evidence="2" id="KW-0812">Transmembrane</keyword>
<dbReference type="PIRSF" id="PIRSF035905">
    <property type="entry name" value="UCP035905_mp"/>
    <property type="match status" value="1"/>
</dbReference>
<keyword evidence="2" id="KW-1133">Transmembrane helix</keyword>
<feature type="transmembrane region" description="Helical" evidence="2">
    <location>
        <begin position="807"/>
        <end position="824"/>
    </location>
</feature>
<gene>
    <name evidence="3" type="ORF">EGM88_06655</name>
</gene>
<reference evidence="3 4" key="1">
    <citation type="submission" date="2018-11" db="EMBL/GenBank/DDBJ databases">
        <title>Aureibaculum marinum gen. nov., sp. nov., a member of the family Flavobacteriaceae isolated from the Bohai Sea.</title>
        <authorList>
            <person name="Ji X."/>
        </authorList>
    </citation>
    <scope>NUCLEOTIDE SEQUENCE [LARGE SCALE GENOMIC DNA]</scope>
    <source>
        <strain evidence="3 4">BH-SD17</strain>
    </source>
</reference>
<feature type="transmembrane region" description="Helical" evidence="2">
    <location>
        <begin position="371"/>
        <end position="392"/>
    </location>
</feature>
<feature type="transmembrane region" description="Helical" evidence="2">
    <location>
        <begin position="398"/>
        <end position="418"/>
    </location>
</feature>
<feature type="transmembrane region" description="Helical" evidence="2">
    <location>
        <begin position="579"/>
        <end position="600"/>
    </location>
</feature>
<comment type="caution">
    <text evidence="3">The sequence shown here is derived from an EMBL/GenBank/DDBJ whole genome shotgun (WGS) entry which is preliminary data.</text>
</comment>
<dbReference type="OrthoDB" id="666059at2"/>